<dbReference type="InterPro" id="IPR011011">
    <property type="entry name" value="Znf_FYVE_PHD"/>
</dbReference>
<feature type="compositionally biased region" description="Low complexity" evidence="11">
    <location>
        <begin position="702"/>
        <end position="714"/>
    </location>
</feature>
<evidence type="ECO:0000256" key="5">
    <source>
        <dbReference type="ARBA" id="ARBA00022723"/>
    </source>
</evidence>
<evidence type="ECO:0000256" key="1">
    <source>
        <dbReference type="ARBA" id="ARBA00004146"/>
    </source>
</evidence>
<dbReference type="FunFam" id="3.30.500.40:FF:000001">
    <property type="entry name" value="Zinc finger, FYVE domain-containing 9a"/>
    <property type="match status" value="1"/>
</dbReference>
<dbReference type="GeneID" id="106174873"/>
<feature type="region of interest" description="Disordered" evidence="11">
    <location>
        <begin position="450"/>
        <end position="469"/>
    </location>
</feature>
<feature type="region of interest" description="Disordered" evidence="11">
    <location>
        <begin position="47"/>
        <end position="162"/>
    </location>
</feature>
<reference evidence="14 15" key="1">
    <citation type="submission" date="2025-04" db="UniProtKB">
        <authorList>
            <consortium name="RefSeq"/>
        </authorList>
    </citation>
    <scope>IDENTIFICATION</scope>
    <source>
        <tissue evidence="14 15">Gonads</tissue>
    </source>
</reference>
<dbReference type="Pfam" id="PF11409">
    <property type="entry name" value="SARA"/>
    <property type="match status" value="1"/>
</dbReference>
<dbReference type="PANTHER" id="PTHR46319:SF3">
    <property type="entry name" value="ZINC FINGER FYVE DOMAIN-CONTAINING PROTEIN"/>
    <property type="match status" value="1"/>
</dbReference>
<feature type="region of interest" description="Disordered" evidence="11">
    <location>
        <begin position="877"/>
        <end position="931"/>
    </location>
</feature>
<evidence type="ECO:0000256" key="9">
    <source>
        <dbReference type="ARBA" id="ARBA00023136"/>
    </source>
</evidence>
<evidence type="ECO:0000313" key="13">
    <source>
        <dbReference type="Proteomes" id="UP000085678"/>
    </source>
</evidence>
<keyword evidence="3" id="KW-0963">Cytoplasm</keyword>
<evidence type="ECO:0000256" key="4">
    <source>
        <dbReference type="ARBA" id="ARBA00022553"/>
    </source>
</evidence>
<organism evidence="13 15">
    <name type="scientific">Lingula anatina</name>
    <name type="common">Brachiopod</name>
    <name type="synonym">Lingula unguis</name>
    <dbReference type="NCBI Taxonomy" id="7574"/>
    <lineage>
        <taxon>Eukaryota</taxon>
        <taxon>Metazoa</taxon>
        <taxon>Spiralia</taxon>
        <taxon>Lophotrochozoa</taxon>
        <taxon>Brachiopoda</taxon>
        <taxon>Linguliformea</taxon>
        <taxon>Lingulata</taxon>
        <taxon>Lingulida</taxon>
        <taxon>Linguloidea</taxon>
        <taxon>Lingulidae</taxon>
        <taxon>Lingula</taxon>
    </lineage>
</organism>
<keyword evidence="8" id="KW-0862">Zinc</keyword>
<dbReference type="Gene3D" id="3.30.1360.220">
    <property type="entry name" value="Domain of unknown function (DUF3480), N-terminal subdomain"/>
    <property type="match status" value="1"/>
</dbReference>
<name>A0A1S3JNZ0_LINAN</name>
<dbReference type="Gene3D" id="4.10.720.10">
    <property type="entry name" value="Smad anchor for receptor activation, Smad-binding domain"/>
    <property type="match status" value="1"/>
</dbReference>
<feature type="compositionally biased region" description="Polar residues" evidence="11">
    <location>
        <begin position="151"/>
        <end position="162"/>
    </location>
</feature>
<feature type="compositionally biased region" description="Low complexity" evidence="11">
    <location>
        <begin position="337"/>
        <end position="350"/>
    </location>
</feature>
<evidence type="ECO:0000256" key="11">
    <source>
        <dbReference type="SAM" id="MobiDB-lite"/>
    </source>
</evidence>
<feature type="compositionally biased region" description="Low complexity" evidence="11">
    <location>
        <begin position="772"/>
        <end position="781"/>
    </location>
</feature>
<dbReference type="FunFam" id="3.30.40.10:FF:000084">
    <property type="entry name" value="Zinc finger, FYVE domain-containing 9b"/>
    <property type="match status" value="1"/>
</dbReference>
<feature type="domain" description="FYVE-type" evidence="12">
    <location>
        <begin position="1027"/>
        <end position="1086"/>
    </location>
</feature>
<feature type="compositionally biased region" description="Polar residues" evidence="11">
    <location>
        <begin position="882"/>
        <end position="903"/>
    </location>
</feature>
<feature type="compositionally biased region" description="Low complexity" evidence="11">
    <location>
        <begin position="670"/>
        <end position="689"/>
    </location>
</feature>
<feature type="compositionally biased region" description="Polar residues" evidence="11">
    <location>
        <begin position="624"/>
        <end position="634"/>
    </location>
</feature>
<dbReference type="SMART" id="SM00064">
    <property type="entry name" value="FYVE"/>
    <property type="match status" value="1"/>
</dbReference>
<dbReference type="GO" id="GO:0031901">
    <property type="term" value="C:early endosome membrane"/>
    <property type="evidence" value="ECO:0007669"/>
    <property type="project" value="UniProtKB-SubCell"/>
</dbReference>
<dbReference type="InterPro" id="IPR022557">
    <property type="entry name" value="SARA-like_C"/>
</dbReference>
<keyword evidence="7 10" id="KW-0863">Zinc-finger</keyword>
<dbReference type="Gene3D" id="3.30.40.10">
    <property type="entry name" value="Zinc/RING finger domain, C3HC4 (zinc finger)"/>
    <property type="match status" value="1"/>
</dbReference>
<dbReference type="OrthoDB" id="5872154at2759"/>
<dbReference type="InterPro" id="IPR000306">
    <property type="entry name" value="Znf_FYVE"/>
</dbReference>
<dbReference type="Pfam" id="PF11979">
    <property type="entry name" value="SARA_C"/>
    <property type="match status" value="1"/>
</dbReference>
<evidence type="ECO:0000313" key="15">
    <source>
        <dbReference type="RefSeq" id="XP_013412067.1"/>
    </source>
</evidence>
<feature type="region of interest" description="Disordered" evidence="11">
    <location>
        <begin position="1137"/>
        <end position="1205"/>
    </location>
</feature>
<sequence length="1751" mass="190618">MEKFAIDLDKVLDEFELNEDDASEVAPGKEIKASGLEDFLKASGETPYSLIPPLEPPEQFHTPVAKLRSNDGPDTRLRYDSPFQTPPDTLDLDDADFGPSPLRPPITLEPAAPDLSTPSQNGVSEIHQFSSQTQSRGPSLSSNLYNNNISTPPISETRTSPYLTGNNGRSLDKSDAAVPVMTLSQQFTPGQLPPEARIINDINSVSTGKLTTGPVAVNEKYTVAISQTPKALNTARPNKAQNANLSSQNKNINHGPEHGYHYTNLNGAPGFPVMGGFNSINSLPGSGVQNQNVLSNEVRNATGLNRNEGQGYGSLDLDTKDKIEVEKMSKNFEQQDSSSTESSVESGFGSPQSTSAAIPRGFGMSEMDLESIKQTKGGEAIDTTYHHHHHHHQEQASEGLSVNNLASIVTQALLGDNENTAIERSEEISSCGPESGQGIWTESNVAVNSCTDNSSSGSPAQHATSLRPQTVEARTKVGFGDLDDIEVTEGDLDALLEDFNMTDENKQLQQNSFPKATDIHTELKQVDKRETWKPVERDSGVSLSRDSGTLAIESEVASVKGSTSYPGGHMPTPMDDPGFGKIPGYVDTHDAIVEEEEDESKAVTETYVQPERLNAAHQAPARVQTVNAIKSQESGLKESTPAPKGENSGQDDQVTMENSTTAALSPVKDLPLSSSSTEAASTSALPSPSKFASIQTVQAFTASSSPSHSAHSPSKVTSDGQQTRSGYSPASPPQSPWSPQEPQVRQKETGQMKRPNSLLGLSTVSLPPPTFSPSAATARSPGQEPQIGGRPRHVDAMENPHDIVNGQIAEQNRQQLKKKQMNLNIKSVQNSNESGMDVHPERGLHDGNNTECSVGDLIDNNTLCDTDTVGVPLVFPGRPNPDWSQTQTQVVPEARSSSPTSAPVQGDGGESVGVTLMGPGHASPSQIPGDTAAVDVQPVYDEDGASAAPPRQKRPTSLNLPPRDVRVRAEDDTVRPHSMDMAQLAEEAGIRPDIVDEIIEPSDDGSFPVVPPVTTQLGKVGPLWIPDSEAATCMNCNSRFTFTRRRHHCRACGKVFCAPCCNLKIKLHYLENKDGRVCRSCYDIINRAQAYEHLHGSRPSPNPNNPSEYCSTIPPLQQANANAPPPTVMVPTGVLKREGSRRQGEPKSVMFSDGIRPGGDLTELDGSDERLPARRTGRSQKKVAQASTPVPADSDAIATDGPSSSTAVITRPFMNNDQDRNPSLIPEGGLPPVILETGVKGDFSIEENPSSEQLIPRMKDEEADPLVFAVNKNLFVMAKIVNLDCCVNRVCWTFSTKGMCTVGQDEVVIILECLPDEKEVPRDIFCHFQNMYEEAGKGNTVSDLGHTLFNQTFLDSKDHGGFLYIRPSFQCLQKLALPAAPYLFGILLQKWETPWAKVFPIRLMLRLGAEFRYYPCPLISVRFRKPVFGEIGHTIMNLLVDFRNYQYMLPQIKGVTIHMEDKKTFINFPRNRYDDVLKVVNNSNDHVMALAAYFSLEADSHLVCIQNDEGNYQTQAINILNKPRKVTGASFVVFNGALKTSSGLTAKSSIVEDGLMVQITPESMLALKSAMREMKDYTIGCGSITSSQPEEQVITQWVEDDRHVNIGVKSPIDNMPMDGIESIHIHNATDFIGEHRTIRWTEVFFIRNEEAVDARCEPVDLSRLAETLAQACCIALTPHLDKLKDAQLVKLGFRANIDSETVGYEVGSNGEKLPAFYMNDLDNELIPVIHNAASQSREGPVVLELIFHILE</sequence>
<gene>
    <name evidence="14 15" type="primary">LOC106174873</name>
</gene>
<dbReference type="GO" id="GO:0008270">
    <property type="term" value="F:zinc ion binding"/>
    <property type="evidence" value="ECO:0007669"/>
    <property type="project" value="UniProtKB-KW"/>
</dbReference>
<comment type="subcellular location">
    <subcellularLocation>
        <location evidence="2">Cytoplasm</location>
    </subcellularLocation>
    <subcellularLocation>
        <location evidence="1">Early endosome membrane</location>
    </subcellularLocation>
</comment>
<evidence type="ECO:0000256" key="3">
    <source>
        <dbReference type="ARBA" id="ARBA00022490"/>
    </source>
</evidence>
<dbReference type="SMART" id="SM01421">
    <property type="entry name" value="DUF3480"/>
    <property type="match status" value="1"/>
</dbReference>
<evidence type="ECO:0000256" key="6">
    <source>
        <dbReference type="ARBA" id="ARBA00022753"/>
    </source>
</evidence>
<dbReference type="PROSITE" id="PS50178">
    <property type="entry name" value="ZF_FYVE"/>
    <property type="match status" value="1"/>
</dbReference>
<evidence type="ECO:0000259" key="12">
    <source>
        <dbReference type="PROSITE" id="PS50178"/>
    </source>
</evidence>
<evidence type="ECO:0000256" key="8">
    <source>
        <dbReference type="ARBA" id="ARBA00022833"/>
    </source>
</evidence>
<dbReference type="GO" id="GO:0005829">
    <property type="term" value="C:cytosol"/>
    <property type="evidence" value="ECO:0007669"/>
    <property type="project" value="UniProtKB-ARBA"/>
</dbReference>
<dbReference type="InterPro" id="IPR017455">
    <property type="entry name" value="Znf_FYVE-rel"/>
</dbReference>
<feature type="compositionally biased region" description="Polar residues" evidence="11">
    <location>
        <begin position="647"/>
        <end position="663"/>
    </location>
</feature>
<feature type="compositionally biased region" description="Polar residues" evidence="11">
    <location>
        <begin position="715"/>
        <end position="726"/>
    </location>
</feature>
<keyword evidence="4" id="KW-0597">Phosphoprotein</keyword>
<dbReference type="CDD" id="cd15729">
    <property type="entry name" value="FYVE_endofin"/>
    <property type="match status" value="1"/>
</dbReference>
<dbReference type="Proteomes" id="UP000085678">
    <property type="component" value="Unplaced"/>
</dbReference>
<feature type="region of interest" description="Disordered" evidence="11">
    <location>
        <begin position="611"/>
        <end position="798"/>
    </location>
</feature>
<dbReference type="Pfam" id="PF01363">
    <property type="entry name" value="FYVE"/>
    <property type="match status" value="1"/>
</dbReference>
<dbReference type="KEGG" id="lak:106174873"/>
<evidence type="ECO:0000313" key="14">
    <source>
        <dbReference type="RefSeq" id="XP_013412066.1"/>
    </source>
</evidence>
<feature type="compositionally biased region" description="Low complexity" evidence="11">
    <location>
        <begin position="139"/>
        <end position="150"/>
    </location>
</feature>
<dbReference type="GO" id="GO:0005545">
    <property type="term" value="F:1-phosphatidylinositol binding"/>
    <property type="evidence" value="ECO:0007669"/>
    <property type="project" value="UniProtKB-ARBA"/>
</dbReference>
<feature type="region of interest" description="Disordered" evidence="11">
    <location>
        <begin position="942"/>
        <end position="961"/>
    </location>
</feature>
<dbReference type="FunFam" id="3.30.1360.220:FF:000001">
    <property type="entry name" value="Zinc finger, FYVE domain-containing 9a"/>
    <property type="match status" value="1"/>
</dbReference>
<evidence type="ECO:0000256" key="7">
    <source>
        <dbReference type="ARBA" id="ARBA00022771"/>
    </source>
</evidence>
<protein>
    <submittedName>
        <fullName evidence="14 15">Zinc finger FYVE domain-containing protein 16 isoform X1</fullName>
    </submittedName>
</protein>
<dbReference type="InterPro" id="IPR013083">
    <property type="entry name" value="Znf_RING/FYVE/PHD"/>
</dbReference>
<dbReference type="RefSeq" id="XP_013412066.1">
    <property type="nucleotide sequence ID" value="XM_013556612.1"/>
</dbReference>
<accession>A0A1S3JNZ0</accession>
<evidence type="ECO:0000256" key="2">
    <source>
        <dbReference type="ARBA" id="ARBA00004496"/>
    </source>
</evidence>
<dbReference type="GO" id="GO:0016197">
    <property type="term" value="P:endosomal transport"/>
    <property type="evidence" value="ECO:0007669"/>
    <property type="project" value="TreeGrafter"/>
</dbReference>
<keyword evidence="5" id="KW-0479">Metal-binding</keyword>
<dbReference type="STRING" id="7574.A0A1S3JNZ0"/>
<feature type="region of interest" description="Disordered" evidence="11">
    <location>
        <begin position="331"/>
        <end position="360"/>
    </location>
</feature>
<keyword evidence="13" id="KW-1185">Reference proteome</keyword>
<dbReference type="Gene3D" id="3.30.500.40">
    <property type="match status" value="1"/>
</dbReference>
<dbReference type="InterPro" id="IPR037145">
    <property type="entry name" value="SARA_Smad-bd_sf"/>
</dbReference>
<keyword evidence="9" id="KW-0472">Membrane</keyword>
<feature type="compositionally biased region" description="Polar residues" evidence="11">
    <location>
        <begin position="690"/>
        <end position="701"/>
    </location>
</feature>
<dbReference type="RefSeq" id="XP_013412067.1">
    <property type="nucleotide sequence ID" value="XM_013556613.1"/>
</dbReference>
<keyword evidence="6" id="KW-0967">Endosome</keyword>
<dbReference type="SMART" id="SM01422">
    <property type="entry name" value="SARA"/>
    <property type="match status" value="1"/>
</dbReference>
<feature type="compositionally biased region" description="Basic and acidic residues" evidence="11">
    <location>
        <begin position="68"/>
        <end position="79"/>
    </location>
</feature>
<dbReference type="PANTHER" id="PTHR46319">
    <property type="entry name" value="ZINC FINGER FYVE DOMAIN-CONTAINING PROTEIN"/>
    <property type="match status" value="1"/>
</dbReference>
<dbReference type="SUPFAM" id="SSF57903">
    <property type="entry name" value="FYVE/PHD zinc finger"/>
    <property type="match status" value="1"/>
</dbReference>
<evidence type="ECO:0000256" key="10">
    <source>
        <dbReference type="PROSITE-ProRule" id="PRU00091"/>
    </source>
</evidence>
<feature type="compositionally biased region" description="Polar residues" evidence="11">
    <location>
        <begin position="116"/>
        <end position="138"/>
    </location>
</feature>
<dbReference type="InterPro" id="IPR024608">
    <property type="entry name" value="SARA-like_SBD"/>
</dbReference>
<feature type="compositionally biased region" description="Polar residues" evidence="11">
    <location>
        <begin position="450"/>
        <end position="468"/>
    </location>
</feature>
<proteinExistence type="predicted"/>